<feature type="region of interest" description="Disordered" evidence="1">
    <location>
        <begin position="129"/>
        <end position="150"/>
    </location>
</feature>
<organism evidence="3 4">
    <name type="scientific">Rubrobacter xylanophilus (strain DSM 9941 / JCM 11954 / NBRC 16129 / PRD-1)</name>
    <dbReference type="NCBI Taxonomy" id="266117"/>
    <lineage>
        <taxon>Bacteria</taxon>
        <taxon>Bacillati</taxon>
        <taxon>Actinomycetota</taxon>
        <taxon>Rubrobacteria</taxon>
        <taxon>Rubrobacterales</taxon>
        <taxon>Rubrobacteraceae</taxon>
        <taxon>Rubrobacter</taxon>
    </lineage>
</organism>
<dbReference type="eggNOG" id="COG1661">
    <property type="taxonomic scope" value="Bacteria"/>
</dbReference>
<dbReference type="InterPro" id="IPR005175">
    <property type="entry name" value="PPC_dom"/>
</dbReference>
<dbReference type="OrthoDB" id="9798999at2"/>
<dbReference type="PhylomeDB" id="Q1ASJ2"/>
<dbReference type="CDD" id="cd11378">
    <property type="entry name" value="DUF296"/>
    <property type="match status" value="1"/>
</dbReference>
<dbReference type="SUPFAM" id="SSF117856">
    <property type="entry name" value="AF0104/ALDC/Ptd012-like"/>
    <property type="match status" value="1"/>
</dbReference>
<reference evidence="3 4" key="1">
    <citation type="submission" date="2006-06" db="EMBL/GenBank/DDBJ databases">
        <title>Complete sequence of Rubrobacter xylanophilus DSM 9941.</title>
        <authorList>
            <consortium name="US DOE Joint Genome Institute"/>
            <person name="Copeland A."/>
            <person name="Lucas S."/>
            <person name="Lapidus A."/>
            <person name="Barry K."/>
            <person name="Detter J.C."/>
            <person name="Glavina del Rio T."/>
            <person name="Hammon N."/>
            <person name="Israni S."/>
            <person name="Dalin E."/>
            <person name="Tice H."/>
            <person name="Pitluck S."/>
            <person name="Munk A.C."/>
            <person name="Brettin T."/>
            <person name="Bruce D."/>
            <person name="Han C."/>
            <person name="Tapia R."/>
            <person name="Gilna P."/>
            <person name="Schmutz J."/>
            <person name="Larimer F."/>
            <person name="Land M."/>
            <person name="Hauser L."/>
            <person name="Kyrpides N."/>
            <person name="Lykidis A."/>
            <person name="da Costa M.S."/>
            <person name="Rainey F.A."/>
            <person name="Empadinhas N."/>
            <person name="Jolivet E."/>
            <person name="Battista J.R."/>
            <person name="Richardson P."/>
        </authorList>
    </citation>
    <scope>NUCLEOTIDE SEQUENCE [LARGE SCALE GENOMIC DNA]</scope>
    <source>
        <strain evidence="4">DSM 9941 / NBRC 16129 / PRD-1</strain>
    </source>
</reference>
<dbReference type="Pfam" id="PF03479">
    <property type="entry name" value="PCC"/>
    <property type="match status" value="1"/>
</dbReference>
<evidence type="ECO:0000256" key="1">
    <source>
        <dbReference type="SAM" id="MobiDB-lite"/>
    </source>
</evidence>
<dbReference type="Gene3D" id="3.30.1330.80">
    <property type="entry name" value="Hypothetical protein, similar to alpha- acetolactate decarboxylase, domain 2"/>
    <property type="match status" value="1"/>
</dbReference>
<dbReference type="HOGENOM" id="CLU_114051_2_2_11"/>
<dbReference type="AlphaFoldDB" id="Q1ASJ2"/>
<dbReference type="InterPro" id="IPR025707">
    <property type="entry name" value="DNA_bp_PD1"/>
</dbReference>
<name>Q1ASJ2_RUBXD</name>
<evidence type="ECO:0000259" key="2">
    <source>
        <dbReference type="PROSITE" id="PS51742"/>
    </source>
</evidence>
<proteinExistence type="predicted"/>
<dbReference type="Proteomes" id="UP000006637">
    <property type="component" value="Chromosome"/>
</dbReference>
<dbReference type="PANTHER" id="PTHR34988:SF1">
    <property type="entry name" value="DNA-BINDING PROTEIN"/>
    <property type="match status" value="1"/>
</dbReference>
<dbReference type="EMBL" id="CP000386">
    <property type="protein sequence ID" value="ABG05636.1"/>
    <property type="molecule type" value="Genomic_DNA"/>
</dbReference>
<evidence type="ECO:0000313" key="4">
    <source>
        <dbReference type="Proteomes" id="UP000006637"/>
    </source>
</evidence>
<dbReference type="RefSeq" id="WP_011565645.1">
    <property type="nucleotide sequence ID" value="NC_008148.1"/>
</dbReference>
<dbReference type="KEGG" id="rxy:Rxyl_2721"/>
<dbReference type="PROSITE" id="PS51742">
    <property type="entry name" value="PPC"/>
    <property type="match status" value="1"/>
</dbReference>
<dbReference type="PIRSF" id="PIRSF016702">
    <property type="entry name" value="DNA_bp_PD1"/>
    <property type="match status" value="1"/>
</dbReference>
<feature type="domain" description="PPC" evidence="2">
    <location>
        <begin position="9"/>
        <end position="146"/>
    </location>
</feature>
<evidence type="ECO:0000313" key="3">
    <source>
        <dbReference type="EMBL" id="ABG05636.1"/>
    </source>
</evidence>
<dbReference type="PANTHER" id="PTHR34988">
    <property type="entry name" value="PROTEIN, PUTATIVE-RELATED"/>
    <property type="match status" value="1"/>
</dbReference>
<accession>Q1ASJ2</accession>
<gene>
    <name evidence="3" type="ordered locus">Rxyl_2721</name>
</gene>
<protein>
    <recommendedName>
        <fullName evidence="2">PPC domain-containing protein</fullName>
    </recommendedName>
</protein>
<sequence length="150" mass="16391">MRSELIHREKNGLRTFALAFRPGDEVLRGITGFAGELGLDAAEVTGLGAFSSATLGYFDLEKRDYEEIPVGEQAEVLTLVGNIASFRGEPRPHLHAVLGRRDGSTVGGHLLEARVRPILEVVITESPGHLRRETDEETGLPLLSPRGRPR</sequence>
<dbReference type="STRING" id="266117.Rxyl_2721"/>
<keyword evidence="4" id="KW-1185">Reference proteome</keyword>